<dbReference type="PANTHER" id="PTHR12526">
    <property type="entry name" value="GLYCOSYLTRANSFERASE"/>
    <property type="match status" value="1"/>
</dbReference>
<evidence type="ECO:0000313" key="3">
    <source>
        <dbReference type="Proteomes" id="UP000383971"/>
    </source>
</evidence>
<reference evidence="2 3" key="1">
    <citation type="submission" date="2019-08" db="EMBL/GenBank/DDBJ databases">
        <authorList>
            <person name="Peeters C."/>
        </authorList>
    </citation>
    <scope>NUCLEOTIDE SEQUENCE [LARGE SCALE GENOMIC DNA]</scope>
    <source>
        <strain evidence="2 3">LMG 31111</strain>
    </source>
</reference>
<dbReference type="EMBL" id="CABPSE010000003">
    <property type="protein sequence ID" value="VVD82703.1"/>
    <property type="molecule type" value="Genomic_DNA"/>
</dbReference>
<keyword evidence="3" id="KW-1185">Reference proteome</keyword>
<dbReference type="RefSeq" id="WP_150584126.1">
    <property type="nucleotide sequence ID" value="NZ_CABPSE010000003.1"/>
</dbReference>
<dbReference type="InterPro" id="IPR028098">
    <property type="entry name" value="Glyco_trans_4-like_N"/>
</dbReference>
<proteinExistence type="predicted"/>
<feature type="domain" description="Glycosyltransferase subfamily 4-like N-terminal" evidence="1">
    <location>
        <begin position="18"/>
        <end position="196"/>
    </location>
</feature>
<name>A0A5E4T6V0_9BURK</name>
<protein>
    <submittedName>
        <fullName evidence="2">Glycosyltransferase WbuB</fullName>
    </submittedName>
</protein>
<organism evidence="2 3">
    <name type="scientific">Pandoraea communis</name>
    <dbReference type="NCBI Taxonomy" id="2508297"/>
    <lineage>
        <taxon>Bacteria</taxon>
        <taxon>Pseudomonadati</taxon>
        <taxon>Pseudomonadota</taxon>
        <taxon>Betaproteobacteria</taxon>
        <taxon>Burkholderiales</taxon>
        <taxon>Burkholderiaceae</taxon>
        <taxon>Pandoraea</taxon>
    </lineage>
</organism>
<dbReference type="CDD" id="cd03794">
    <property type="entry name" value="GT4_WbuB-like"/>
    <property type="match status" value="1"/>
</dbReference>
<dbReference type="Gene3D" id="3.40.50.2000">
    <property type="entry name" value="Glycogen Phosphorylase B"/>
    <property type="match status" value="2"/>
</dbReference>
<dbReference type="SUPFAM" id="SSF53756">
    <property type="entry name" value="UDP-Glycosyltransferase/glycogen phosphorylase"/>
    <property type="match status" value="1"/>
</dbReference>
<dbReference type="Pfam" id="PF13692">
    <property type="entry name" value="Glyco_trans_1_4"/>
    <property type="match status" value="1"/>
</dbReference>
<dbReference type="PANTHER" id="PTHR12526:SF609">
    <property type="entry name" value="LIPOPOLYSACCHARIDE BIOSYNTHESIS PROTEIN"/>
    <property type="match status" value="1"/>
</dbReference>
<gene>
    <name evidence="2" type="ORF">PCO31111_01199</name>
</gene>
<sequence length="401" mass="45128">MRIVLIADTFPPLRTSGAVQLRDLSREFVRQGHELTVLLPSFELDQPWQHEDVDGVSVLRLKAPRTKDIGYVRRTIGEFLMPFAMRRSLRKSALANVKWDGVVWYAPSIFHGPLARALKSESGSRGYLIIRDIFPEWAVDMGLMRRGGPAYRFFDAVARYQYSVADVIGVQTSGNLAYFDRWKRVPGRRLEVLQNWLDKPADQRSTIRIDETPLAGRKVFVYAGNMGVAQGMDVILELAARLGHREDVGFLFVGRGSDARRLADLAKQRGLSNVVFHDEVHPDEIPDLYSQCDIGIVALDHRHKSHNIPGKFLTYMQSGLPVLANVNAGNDLARLVREEKVGLACESNDVQALQELALTLLEQIAADTAMPGRCRDLFAREFSVEQAVRQIVQGLLDTRPR</sequence>
<dbReference type="Proteomes" id="UP000383971">
    <property type="component" value="Unassembled WGS sequence"/>
</dbReference>
<accession>A0A5E4T6V0</accession>
<dbReference type="AlphaFoldDB" id="A0A5E4T6V0"/>
<evidence type="ECO:0000259" key="1">
    <source>
        <dbReference type="Pfam" id="PF13579"/>
    </source>
</evidence>
<keyword evidence="2" id="KW-0808">Transferase</keyword>
<evidence type="ECO:0000313" key="2">
    <source>
        <dbReference type="EMBL" id="VVD82703.1"/>
    </source>
</evidence>
<dbReference type="GO" id="GO:0016757">
    <property type="term" value="F:glycosyltransferase activity"/>
    <property type="evidence" value="ECO:0007669"/>
    <property type="project" value="UniProtKB-ARBA"/>
</dbReference>
<dbReference type="Pfam" id="PF13579">
    <property type="entry name" value="Glyco_trans_4_4"/>
    <property type="match status" value="1"/>
</dbReference>